<feature type="signal peptide" evidence="2">
    <location>
        <begin position="1"/>
        <end position="23"/>
    </location>
</feature>
<keyword evidence="4" id="KW-1185">Reference proteome</keyword>
<evidence type="ECO:0000256" key="2">
    <source>
        <dbReference type="SAM" id="SignalP"/>
    </source>
</evidence>
<accession>A0ABS6J129</accession>
<feature type="region of interest" description="Disordered" evidence="1">
    <location>
        <begin position="96"/>
        <end position="115"/>
    </location>
</feature>
<dbReference type="Proteomes" id="UP000731907">
    <property type="component" value="Unassembled WGS sequence"/>
</dbReference>
<evidence type="ECO:0008006" key="5">
    <source>
        <dbReference type="Google" id="ProtNLM"/>
    </source>
</evidence>
<organism evidence="3 4">
    <name type="scientific">Paragemmobacter amnigenus</name>
    <dbReference type="NCBI Taxonomy" id="2852097"/>
    <lineage>
        <taxon>Bacteria</taxon>
        <taxon>Pseudomonadati</taxon>
        <taxon>Pseudomonadota</taxon>
        <taxon>Alphaproteobacteria</taxon>
        <taxon>Rhodobacterales</taxon>
        <taxon>Paracoccaceae</taxon>
        <taxon>Paragemmobacter</taxon>
    </lineage>
</organism>
<feature type="chain" id="PRO_5045290564" description="DUF2946 domain-containing protein" evidence="2">
    <location>
        <begin position="24"/>
        <end position="115"/>
    </location>
</feature>
<keyword evidence="2" id="KW-0732">Signal</keyword>
<proteinExistence type="predicted"/>
<evidence type="ECO:0000313" key="4">
    <source>
        <dbReference type="Proteomes" id="UP000731907"/>
    </source>
</evidence>
<gene>
    <name evidence="3" type="ORF">GU927_006250</name>
</gene>
<evidence type="ECO:0000313" key="3">
    <source>
        <dbReference type="EMBL" id="MBU9697445.1"/>
    </source>
</evidence>
<sequence>MTLRVLCGLLLALVLSLTSVTMAVARGQMTGAMTLELCDGHGGTATVTLDADGNPVDSAQHCPDCLIATPAPAGDPVMAPARPLTRSEPHVCALPLDADQPAAPEPAARGPPPLL</sequence>
<dbReference type="RefSeq" id="WP_161761498.1">
    <property type="nucleotide sequence ID" value="NZ_JAAATX020000004.1"/>
</dbReference>
<reference evidence="3 4" key="1">
    <citation type="submission" date="2021-06" db="EMBL/GenBank/DDBJ databases">
        <title>Rhodobacteraceae bacterium strain HSP-20.</title>
        <authorList>
            <person name="Chen W.-M."/>
        </authorList>
    </citation>
    <scope>NUCLEOTIDE SEQUENCE [LARGE SCALE GENOMIC DNA]</scope>
    <source>
        <strain evidence="3 4">HSP-20</strain>
    </source>
</reference>
<evidence type="ECO:0000256" key="1">
    <source>
        <dbReference type="SAM" id="MobiDB-lite"/>
    </source>
</evidence>
<feature type="compositionally biased region" description="Low complexity" evidence="1">
    <location>
        <begin position="96"/>
        <end position="108"/>
    </location>
</feature>
<protein>
    <recommendedName>
        <fullName evidence="5">DUF2946 domain-containing protein</fullName>
    </recommendedName>
</protein>
<name>A0ABS6J129_9RHOB</name>
<comment type="caution">
    <text evidence="3">The sequence shown here is derived from an EMBL/GenBank/DDBJ whole genome shotgun (WGS) entry which is preliminary data.</text>
</comment>
<dbReference type="EMBL" id="JAAATX020000004">
    <property type="protein sequence ID" value="MBU9697445.1"/>
    <property type="molecule type" value="Genomic_DNA"/>
</dbReference>